<reference evidence="2 3" key="1">
    <citation type="journal article" date="2020" name="IScience">
        <title>Genome Sequencing of the Endangered Kingdonia uniflora (Circaeasteraceae, Ranunculales) Reveals Potential Mechanisms of Evolutionary Specialization.</title>
        <authorList>
            <person name="Sun Y."/>
            <person name="Deng T."/>
            <person name="Zhang A."/>
            <person name="Moore M.J."/>
            <person name="Landis J.B."/>
            <person name="Lin N."/>
            <person name="Zhang H."/>
            <person name="Zhang X."/>
            <person name="Huang J."/>
            <person name="Zhang X."/>
            <person name="Sun H."/>
            <person name="Wang H."/>
        </authorList>
    </citation>
    <scope>NUCLEOTIDE SEQUENCE [LARGE SCALE GENOMIC DNA]</scope>
    <source>
        <strain evidence="2">TB1705</strain>
        <tissue evidence="2">Leaf</tissue>
    </source>
</reference>
<evidence type="ECO:0000313" key="3">
    <source>
        <dbReference type="Proteomes" id="UP000541444"/>
    </source>
</evidence>
<evidence type="ECO:0000256" key="1">
    <source>
        <dbReference type="SAM" id="MobiDB-lite"/>
    </source>
</evidence>
<gene>
    <name evidence="2" type="ORF">GIB67_014883</name>
</gene>
<comment type="caution">
    <text evidence="2">The sequence shown here is derived from an EMBL/GenBank/DDBJ whole genome shotgun (WGS) entry which is preliminary data.</text>
</comment>
<feature type="compositionally biased region" description="Basic and acidic residues" evidence="1">
    <location>
        <begin position="69"/>
        <end position="104"/>
    </location>
</feature>
<accession>A0A7J7MT34</accession>
<feature type="region of interest" description="Disordered" evidence="1">
    <location>
        <begin position="59"/>
        <end position="116"/>
    </location>
</feature>
<organism evidence="2 3">
    <name type="scientific">Kingdonia uniflora</name>
    <dbReference type="NCBI Taxonomy" id="39325"/>
    <lineage>
        <taxon>Eukaryota</taxon>
        <taxon>Viridiplantae</taxon>
        <taxon>Streptophyta</taxon>
        <taxon>Embryophyta</taxon>
        <taxon>Tracheophyta</taxon>
        <taxon>Spermatophyta</taxon>
        <taxon>Magnoliopsida</taxon>
        <taxon>Ranunculales</taxon>
        <taxon>Circaeasteraceae</taxon>
        <taxon>Kingdonia</taxon>
    </lineage>
</organism>
<evidence type="ECO:0000313" key="2">
    <source>
        <dbReference type="EMBL" id="KAF6158089.1"/>
    </source>
</evidence>
<protein>
    <submittedName>
        <fullName evidence="2">Uncharacterized protein</fullName>
    </submittedName>
</protein>
<proteinExistence type="predicted"/>
<keyword evidence="3" id="KW-1185">Reference proteome</keyword>
<dbReference type="EMBL" id="JACGCM010001237">
    <property type="protein sequence ID" value="KAF6158089.1"/>
    <property type="molecule type" value="Genomic_DNA"/>
</dbReference>
<dbReference type="Proteomes" id="UP000541444">
    <property type="component" value="Unassembled WGS sequence"/>
</dbReference>
<sequence>MRTRRSSRLRLIDVEIEENEASMSGRALIDEGNDVEELVIIKDISLAVVVLEIGASNSRHRKTVVTKDSGAEEMERGESERREGWVEPLGDKRGEGEPSDHSEDSTESDEAIGSVSAREKQRLDRFMVKFELSKAEKGKGKVFPESPWAQQPKVTHRKRRRALGKDDAKDVDKELTVSEWEEQARDKDASMAELCSTDQDKALIRMKKSMYQIDSWVQALNKAQKVVIRQLKQAADKLALARGTDASLLSEIGILKQDLGTIRDECERRLEAQRYTHTQVLEVKVAEKDWVIVKQKETFQGQFDKECVTNVRLKEFIEDLGYDPETFQCLPMNLRYGPVADDVVRTEWAEVNVVGVGTGVEDGAETLMVHKVAATTIPEGVMGADGSNP</sequence>
<feature type="region of interest" description="Disordered" evidence="1">
    <location>
        <begin position="141"/>
        <end position="168"/>
    </location>
</feature>
<dbReference type="AlphaFoldDB" id="A0A7J7MT34"/>
<name>A0A7J7MT34_9MAGN</name>